<keyword evidence="7 10" id="KW-1133">Transmembrane helix</keyword>
<dbReference type="InterPro" id="IPR058781">
    <property type="entry name" value="HH_AprE-like"/>
</dbReference>
<dbReference type="Gene3D" id="2.40.30.170">
    <property type="match status" value="1"/>
</dbReference>
<dbReference type="Proteomes" id="UP000094609">
    <property type="component" value="Chromosome"/>
</dbReference>
<keyword evidence="9" id="KW-0175">Coiled coil</keyword>
<proteinExistence type="inferred from homology"/>
<evidence type="ECO:0000313" key="13">
    <source>
        <dbReference type="EMBL" id="AOO66350.1"/>
    </source>
</evidence>
<dbReference type="InterPro" id="IPR058982">
    <property type="entry name" value="Beta-barrel_AprE"/>
</dbReference>
<evidence type="ECO:0000256" key="6">
    <source>
        <dbReference type="ARBA" id="ARBA00022692"/>
    </source>
</evidence>
<comment type="subcellular location">
    <subcellularLocation>
        <location evidence="1">Cell inner membrane</location>
        <topology evidence="1">Single-pass membrane protein</topology>
    </subcellularLocation>
</comment>
<keyword evidence="8 10" id="KW-0472">Membrane</keyword>
<dbReference type="InterPro" id="IPR050739">
    <property type="entry name" value="MFP"/>
</dbReference>
<evidence type="ECO:0000256" key="1">
    <source>
        <dbReference type="ARBA" id="ARBA00004377"/>
    </source>
</evidence>
<evidence type="ECO:0000259" key="12">
    <source>
        <dbReference type="Pfam" id="PF26002"/>
    </source>
</evidence>
<dbReference type="PRINTS" id="PR01490">
    <property type="entry name" value="RTXTOXIND"/>
</dbReference>
<dbReference type="GO" id="GO:0015031">
    <property type="term" value="P:protein transport"/>
    <property type="evidence" value="ECO:0007669"/>
    <property type="project" value="InterPro"/>
</dbReference>
<protein>
    <submittedName>
        <fullName evidence="13">Uncharacterized protein</fullName>
    </submittedName>
</protein>
<organism evidence="13 14">
    <name type="scientific">Sulfurospirillum halorespirans DSM 13726</name>
    <dbReference type="NCBI Taxonomy" id="1193502"/>
    <lineage>
        <taxon>Bacteria</taxon>
        <taxon>Pseudomonadati</taxon>
        <taxon>Campylobacterota</taxon>
        <taxon>Epsilonproteobacteria</taxon>
        <taxon>Campylobacterales</taxon>
        <taxon>Sulfurospirillaceae</taxon>
        <taxon>Sulfurospirillum</taxon>
    </lineage>
</organism>
<reference evidence="14" key="1">
    <citation type="submission" date="2016-08" db="EMBL/GenBank/DDBJ databases">
        <title>Complete genome sequence of the organohalide-respiring Epsilonproteobacterium Sulfurospirillum halorespirans.</title>
        <authorList>
            <person name="Goris T."/>
            <person name="Zimmermann J."/>
            <person name="Schenz B."/>
            <person name="Lemos M."/>
            <person name="Hackermueller J."/>
            <person name="Diekert G."/>
        </authorList>
    </citation>
    <scope>NUCLEOTIDE SEQUENCE [LARGE SCALE GENOMIC DNA]</scope>
    <source>
        <strain>DSM 13726</strain>
        <strain evidence="14">PCE-M2</strain>
    </source>
</reference>
<keyword evidence="3" id="KW-0813">Transport</keyword>
<dbReference type="NCBIfam" id="TIGR01843">
    <property type="entry name" value="type_I_hlyD"/>
    <property type="match status" value="1"/>
</dbReference>
<keyword evidence="4" id="KW-1003">Cell membrane</keyword>
<feature type="coiled-coil region" evidence="9">
    <location>
        <begin position="150"/>
        <end position="184"/>
    </location>
</feature>
<evidence type="ECO:0000256" key="5">
    <source>
        <dbReference type="ARBA" id="ARBA00022519"/>
    </source>
</evidence>
<evidence type="ECO:0000256" key="9">
    <source>
        <dbReference type="SAM" id="Coils"/>
    </source>
</evidence>
<evidence type="ECO:0000256" key="10">
    <source>
        <dbReference type="SAM" id="Phobius"/>
    </source>
</evidence>
<dbReference type="PANTHER" id="PTHR30386">
    <property type="entry name" value="MEMBRANE FUSION SUBUNIT OF EMRAB-TOLC MULTIDRUG EFFLUX PUMP"/>
    <property type="match status" value="1"/>
</dbReference>
<keyword evidence="5" id="KW-0997">Cell inner membrane</keyword>
<name>A0A1D7TMZ9_9BACT</name>
<dbReference type="Pfam" id="PF26002">
    <property type="entry name" value="Beta-barrel_AprE"/>
    <property type="match status" value="1"/>
</dbReference>
<dbReference type="KEGG" id="shal:SHALO_2591"/>
<dbReference type="InterPro" id="IPR010129">
    <property type="entry name" value="T1SS_HlyD"/>
</dbReference>
<dbReference type="EMBL" id="CP017111">
    <property type="protein sequence ID" value="AOO66350.1"/>
    <property type="molecule type" value="Genomic_DNA"/>
</dbReference>
<evidence type="ECO:0000256" key="2">
    <source>
        <dbReference type="ARBA" id="ARBA00009477"/>
    </source>
</evidence>
<dbReference type="STRING" id="1193502.SHALO_2591"/>
<comment type="similarity">
    <text evidence="2">Belongs to the membrane fusion protein (MFP) (TC 8.A.1) family.</text>
</comment>
<sequence length="423" mass="47989">MINRMMIEKRWNYYITVVPIALFFFVFLIWAAFSEIDEVVRGNGKIVPSGQTKVLQHMEGGIVSEILVKEGQNVALNQPIYQLNQAFFTADMKGKDLDRVSLQAKEERLMSLIDDKELVFDKALVEQYPEIVGNEMQIFRSEKLNNSERLSGVQQKVEQRQYELKELESRQKNLMLELNMALENTTIAEQLMKSGAGSRKEYLFEMSKKQNLITQVDEVKNLIPVTQGKYKEVIHELGSVRSDIQSKLLNDLKDVRLKISQLSQQTEASVDRTKRLLITSPVNGIVNVLYFHTVGGTIKSGDKVAEITPLEEGLMVEANIKAADRGRIWVGQKANIEITAYDYARYGMIEGELVSISPDSFTTQKGEIFYAIKIKAFKDRLGPNLPIMPGMETGINIITGKRTVLGYILLPLKRMSKNAMLEP</sequence>
<feature type="domain" description="AprE-like long alpha-helical hairpin" evidence="11">
    <location>
        <begin position="99"/>
        <end position="272"/>
    </location>
</feature>
<evidence type="ECO:0000259" key="11">
    <source>
        <dbReference type="Pfam" id="PF25994"/>
    </source>
</evidence>
<keyword evidence="6 10" id="KW-0812">Transmembrane</keyword>
<evidence type="ECO:0000256" key="7">
    <source>
        <dbReference type="ARBA" id="ARBA00022989"/>
    </source>
</evidence>
<evidence type="ECO:0000256" key="8">
    <source>
        <dbReference type="ARBA" id="ARBA00023136"/>
    </source>
</evidence>
<dbReference type="PATRIC" id="fig|1193502.14.peg.2624"/>
<evidence type="ECO:0000256" key="4">
    <source>
        <dbReference type="ARBA" id="ARBA00022475"/>
    </source>
</evidence>
<dbReference type="PANTHER" id="PTHR30386:SF26">
    <property type="entry name" value="TRANSPORT PROTEIN COMB"/>
    <property type="match status" value="1"/>
</dbReference>
<evidence type="ECO:0000256" key="3">
    <source>
        <dbReference type="ARBA" id="ARBA00022448"/>
    </source>
</evidence>
<dbReference type="GO" id="GO:0005886">
    <property type="term" value="C:plasma membrane"/>
    <property type="evidence" value="ECO:0007669"/>
    <property type="project" value="UniProtKB-SubCell"/>
</dbReference>
<feature type="transmembrane region" description="Helical" evidence="10">
    <location>
        <begin position="12"/>
        <end position="33"/>
    </location>
</feature>
<dbReference type="RefSeq" id="WP_069478891.1">
    <property type="nucleotide sequence ID" value="NZ_CP017111.1"/>
</dbReference>
<dbReference type="Pfam" id="PF25994">
    <property type="entry name" value="HH_AprE"/>
    <property type="match status" value="1"/>
</dbReference>
<evidence type="ECO:0000313" key="14">
    <source>
        <dbReference type="Proteomes" id="UP000094609"/>
    </source>
</evidence>
<keyword evidence="14" id="KW-1185">Reference proteome</keyword>
<dbReference type="AlphaFoldDB" id="A0A1D7TMZ9"/>
<feature type="domain" description="AprE-like beta-barrel" evidence="12">
    <location>
        <begin position="314"/>
        <end position="400"/>
    </location>
</feature>
<gene>
    <name evidence="13" type="ORF">SHALO_2591</name>
</gene>
<accession>A0A1D7TMZ9</accession>